<accession>C5K5E5</accession>
<dbReference type="OrthoDB" id="10380990at2759"/>
<name>C5K5E5_PERM5</name>
<evidence type="ECO:0000256" key="2">
    <source>
        <dbReference type="SAM" id="MobiDB-lite"/>
    </source>
</evidence>
<dbReference type="GeneID" id="9054126"/>
<protein>
    <submittedName>
        <fullName evidence="3">Uncharacterized protein</fullName>
    </submittedName>
</protein>
<dbReference type="EMBL" id="GG670562">
    <property type="protein sequence ID" value="EER20567.1"/>
    <property type="molecule type" value="Genomic_DNA"/>
</dbReference>
<feature type="coiled-coil region" evidence="1">
    <location>
        <begin position="76"/>
        <end position="110"/>
    </location>
</feature>
<evidence type="ECO:0000256" key="1">
    <source>
        <dbReference type="SAM" id="Coils"/>
    </source>
</evidence>
<dbReference type="Proteomes" id="UP000007800">
    <property type="component" value="Unassembled WGS sequence"/>
</dbReference>
<reference evidence="3 4" key="1">
    <citation type="submission" date="2008-07" db="EMBL/GenBank/DDBJ databases">
        <authorList>
            <person name="El-Sayed N."/>
            <person name="Caler E."/>
            <person name="Inman J."/>
            <person name="Amedeo P."/>
            <person name="Hass B."/>
            <person name="Wortman J."/>
        </authorList>
    </citation>
    <scope>NUCLEOTIDE SEQUENCE [LARGE SCALE GENOMIC DNA]</scope>
    <source>
        <strain evidence="4">ATCC 50983 / TXsc</strain>
    </source>
</reference>
<evidence type="ECO:0000313" key="4">
    <source>
        <dbReference type="Proteomes" id="UP000007800"/>
    </source>
</evidence>
<feature type="region of interest" description="Disordered" evidence="2">
    <location>
        <begin position="1"/>
        <end position="63"/>
    </location>
</feature>
<gene>
    <name evidence="3" type="ORF">Pmar_PMAR010315</name>
</gene>
<dbReference type="InParanoid" id="C5K5E5"/>
<dbReference type="RefSeq" id="XP_002788771.1">
    <property type="nucleotide sequence ID" value="XM_002788725.1"/>
</dbReference>
<proteinExistence type="predicted"/>
<feature type="compositionally biased region" description="Polar residues" evidence="2">
    <location>
        <begin position="37"/>
        <end position="48"/>
    </location>
</feature>
<organism evidence="4">
    <name type="scientific">Perkinsus marinus (strain ATCC 50983 / TXsc)</name>
    <dbReference type="NCBI Taxonomy" id="423536"/>
    <lineage>
        <taxon>Eukaryota</taxon>
        <taxon>Sar</taxon>
        <taxon>Alveolata</taxon>
        <taxon>Perkinsozoa</taxon>
        <taxon>Perkinsea</taxon>
        <taxon>Perkinsida</taxon>
        <taxon>Perkinsidae</taxon>
        <taxon>Perkinsus</taxon>
    </lineage>
</organism>
<feature type="compositionally biased region" description="Basic and acidic residues" evidence="2">
    <location>
        <begin position="25"/>
        <end position="36"/>
    </location>
</feature>
<keyword evidence="1" id="KW-0175">Coiled coil</keyword>
<sequence length="153" mass="17808">MPVTGVLTEEHTFKPEVTALSSPRNWREGDNSESRKSPSAASERSSTGRPIAQDALRRDAEQRAKTGEMAFLRMALQEALGEVERWKGRCEEVTLELRRVKSKLKQREEEVSDPFIRWWSFGDWATRRGRELYMKRGRRPSPCRDVGDDWQKQ</sequence>
<keyword evidence="4" id="KW-1185">Reference proteome</keyword>
<evidence type="ECO:0000313" key="3">
    <source>
        <dbReference type="EMBL" id="EER20567.1"/>
    </source>
</evidence>
<dbReference type="OMA" id="MAFLRMA"/>
<dbReference type="AlphaFoldDB" id="C5K5E5"/>